<sequence length="219" mass="26304">MGSMRYKSAAMQRVQDLVRRGYVRWTAGVVPREKAARLTAKFAARYGTAADRHERRRRRRHGAGNGFLVVYLPPRQPHAVWWLLVDDDHPAQHYEALRDAREVRITMPNPYWCPEVWREDYELVRLDDRWTWRMVEARRTEWQARLREAVRQPNRDTRHLQVRQAVYSLRKLPGFRGVRQDAHGLIRLLKSDWKRVRHKAEPLPATPRLPPYVRRIKHE</sequence>
<dbReference type="Proteomes" id="UP001227964">
    <property type="component" value="Unassembled WGS sequence"/>
</dbReference>
<keyword evidence="2" id="KW-1185">Reference proteome</keyword>
<comment type="caution">
    <text evidence="1">The sequence shown here is derived from an EMBL/GenBank/DDBJ whole genome shotgun (WGS) entry which is preliminary data.</text>
</comment>
<evidence type="ECO:0008006" key="3">
    <source>
        <dbReference type="Google" id="ProtNLM"/>
    </source>
</evidence>
<protein>
    <recommendedName>
        <fullName evidence="3">Transposase</fullName>
    </recommendedName>
</protein>
<proteinExistence type="predicted"/>
<dbReference type="EMBL" id="JASSVS010000025">
    <property type="protein sequence ID" value="MDL0433919.1"/>
    <property type="molecule type" value="Genomic_DNA"/>
</dbReference>
<accession>A0ABT7ILE2</accession>
<name>A0ABT7ILE2_9GAMM</name>
<dbReference type="RefSeq" id="WP_285393971.1">
    <property type="nucleotide sequence ID" value="NZ_JASSVS010000025.1"/>
</dbReference>
<evidence type="ECO:0000313" key="2">
    <source>
        <dbReference type="Proteomes" id="UP001227964"/>
    </source>
</evidence>
<evidence type="ECO:0000313" key="1">
    <source>
        <dbReference type="EMBL" id="MDL0433919.1"/>
    </source>
</evidence>
<gene>
    <name evidence="1" type="ORF">QPM17_22520</name>
</gene>
<reference evidence="1 2" key="1">
    <citation type="submission" date="2023-06" db="EMBL/GenBank/DDBJ databases">
        <title>Marinobacter azerbaijanicus a moderately halophilic, isolated from Urmia Lake in Azerbaijan region of Iran.</title>
        <authorList>
            <person name="Sanchez-Porro C."/>
            <person name="Aghdam E.M."/>
            <person name="Saheb S.M."/>
            <person name="Tarhriz V."/>
            <person name="Kazemi E."/>
            <person name="Ammozegar M.A."/>
            <person name="Ventosa A."/>
            <person name="Hejazi M.S."/>
        </authorList>
    </citation>
    <scope>NUCLEOTIDE SEQUENCE [LARGE SCALE GENOMIC DNA]</scope>
    <source>
        <strain evidence="1 2">TBZ242</strain>
    </source>
</reference>
<organism evidence="1 2">
    <name type="scientific">Marinobacter azerbaijanicus</name>
    <dbReference type="NCBI Taxonomy" id="3050455"/>
    <lineage>
        <taxon>Bacteria</taxon>
        <taxon>Pseudomonadati</taxon>
        <taxon>Pseudomonadota</taxon>
        <taxon>Gammaproteobacteria</taxon>
        <taxon>Pseudomonadales</taxon>
        <taxon>Marinobacteraceae</taxon>
        <taxon>Marinobacter</taxon>
    </lineage>
</organism>